<feature type="transmembrane region" description="Helical" evidence="1">
    <location>
        <begin position="333"/>
        <end position="351"/>
    </location>
</feature>
<evidence type="ECO:0000313" key="12">
    <source>
        <dbReference type="Proteomes" id="UP000663873"/>
    </source>
</evidence>
<feature type="transmembrane region" description="Helical" evidence="1">
    <location>
        <begin position="101"/>
        <end position="126"/>
    </location>
</feature>
<feature type="domain" description="EamA" evidence="2">
    <location>
        <begin position="214"/>
        <end position="350"/>
    </location>
</feature>
<feature type="domain" description="EamA" evidence="2">
    <location>
        <begin position="41"/>
        <end position="171"/>
    </location>
</feature>
<evidence type="ECO:0000313" key="5">
    <source>
        <dbReference type="EMBL" id="CAF3402767.1"/>
    </source>
</evidence>
<dbReference type="AlphaFoldDB" id="A0A818BKU3"/>
<dbReference type="EMBL" id="CAJOBQ010000412">
    <property type="protein sequence ID" value="CAF4349224.1"/>
    <property type="molecule type" value="Genomic_DNA"/>
</dbReference>
<protein>
    <recommendedName>
        <fullName evidence="2">EamA domain-containing protein</fullName>
    </recommendedName>
</protein>
<evidence type="ECO:0000256" key="1">
    <source>
        <dbReference type="SAM" id="Phobius"/>
    </source>
</evidence>
<sequence>MAEKHEQIPLQIILTDVVPAANEKSSSSIFITIWHGIREHSGVWYMLTGNFIFACCTFALKLIPADMFDIMIMRFSIQSVLFGLYATFYKKYNLFDTNGQPLACAMNILMSSGTNLTYLVAFYFLPLSDLNAIKYTYIVWAAILSIIVFKDRIKLINAFALILTITGLMLATKPQALLKIFNHLLNQSILNSTILNSSTTMISSTVTISTYYYLGITLAFISSLTKATQMIARKQLVKTKQPYSVMNFHFTAFALIIALIYSITRRFWQPEPYPWKWMFTFGVVIGLFHLVTNTFYAKALKRESVQLLSILGTLDIVHACILQYIFLQLTRPFMFYIGATLIVLSAVILSVDSYMTAKT</sequence>
<dbReference type="EMBL" id="CAJOBO010000237">
    <property type="protein sequence ID" value="CAF4170698.1"/>
    <property type="molecule type" value="Genomic_DNA"/>
</dbReference>
<evidence type="ECO:0000313" key="11">
    <source>
        <dbReference type="Proteomes" id="UP000663869"/>
    </source>
</evidence>
<dbReference type="EMBL" id="CAJNYD010000034">
    <property type="protein sequence ID" value="CAF3187581.1"/>
    <property type="molecule type" value="Genomic_DNA"/>
</dbReference>
<reference evidence="6" key="1">
    <citation type="submission" date="2021-02" db="EMBL/GenBank/DDBJ databases">
        <authorList>
            <person name="Nowell W R."/>
        </authorList>
    </citation>
    <scope>NUCLEOTIDE SEQUENCE</scope>
</reference>
<feature type="transmembrane region" description="Helical" evidence="1">
    <location>
        <begin position="132"/>
        <end position="149"/>
    </location>
</feature>
<evidence type="ECO:0000313" key="4">
    <source>
        <dbReference type="EMBL" id="CAF3301435.1"/>
    </source>
</evidence>
<dbReference type="EMBL" id="CAJNXB010005020">
    <property type="protein sequence ID" value="CAF3402767.1"/>
    <property type="molecule type" value="Genomic_DNA"/>
</dbReference>
<keyword evidence="12" id="KW-1185">Reference proteome</keyword>
<dbReference type="Pfam" id="PF00892">
    <property type="entry name" value="EamA"/>
    <property type="match status" value="2"/>
</dbReference>
<dbReference type="SUPFAM" id="SSF103481">
    <property type="entry name" value="Multidrug resistance efflux transporter EmrE"/>
    <property type="match status" value="2"/>
</dbReference>
<keyword evidence="1" id="KW-0472">Membrane</keyword>
<name>A0A818BKU3_9BILA</name>
<feature type="transmembrane region" description="Helical" evidence="1">
    <location>
        <begin position="70"/>
        <end position="89"/>
    </location>
</feature>
<feature type="transmembrane region" description="Helical" evidence="1">
    <location>
        <begin position="156"/>
        <end position="181"/>
    </location>
</feature>
<dbReference type="Proteomes" id="UP000663872">
    <property type="component" value="Unassembled WGS sequence"/>
</dbReference>
<feature type="transmembrane region" description="Helical" evidence="1">
    <location>
        <begin position="308"/>
        <end position="327"/>
    </location>
</feature>
<dbReference type="PANTHER" id="PTHR22911">
    <property type="entry name" value="ACYL-MALONYL CONDENSING ENZYME-RELATED"/>
    <property type="match status" value="1"/>
</dbReference>
<evidence type="ECO:0000313" key="3">
    <source>
        <dbReference type="EMBL" id="CAF3187581.1"/>
    </source>
</evidence>
<dbReference type="EMBL" id="CAJNYT010000020">
    <property type="protein sequence ID" value="CAF3301435.1"/>
    <property type="molecule type" value="Genomic_DNA"/>
</dbReference>
<dbReference type="Proteomes" id="UP000663869">
    <property type="component" value="Unassembled WGS sequence"/>
</dbReference>
<accession>A0A818BKU3</accession>
<feature type="transmembrane region" description="Helical" evidence="1">
    <location>
        <begin position="201"/>
        <end position="224"/>
    </location>
</feature>
<dbReference type="InterPro" id="IPR037185">
    <property type="entry name" value="EmrE-like"/>
</dbReference>
<evidence type="ECO:0000259" key="2">
    <source>
        <dbReference type="Pfam" id="PF00892"/>
    </source>
</evidence>
<evidence type="ECO:0000313" key="7">
    <source>
        <dbReference type="EMBL" id="CAF4170698.1"/>
    </source>
</evidence>
<proteinExistence type="predicted"/>
<dbReference type="Proteomes" id="UP000663873">
    <property type="component" value="Unassembled WGS sequence"/>
</dbReference>
<evidence type="ECO:0000313" key="9">
    <source>
        <dbReference type="EMBL" id="CAF4401028.1"/>
    </source>
</evidence>
<dbReference type="GO" id="GO:0016020">
    <property type="term" value="C:membrane"/>
    <property type="evidence" value="ECO:0007669"/>
    <property type="project" value="InterPro"/>
</dbReference>
<dbReference type="Proteomes" id="UP000663862">
    <property type="component" value="Unassembled WGS sequence"/>
</dbReference>
<dbReference type="EMBL" id="CAJOBP010003348">
    <property type="protein sequence ID" value="CAF4401028.1"/>
    <property type="molecule type" value="Genomic_DNA"/>
</dbReference>
<keyword evidence="1" id="KW-1133">Transmembrane helix</keyword>
<feature type="transmembrane region" description="Helical" evidence="1">
    <location>
        <begin position="245"/>
        <end position="263"/>
    </location>
</feature>
<evidence type="ECO:0000313" key="10">
    <source>
        <dbReference type="EMBL" id="CAF4679657.1"/>
    </source>
</evidence>
<dbReference type="Proteomes" id="UP000663851">
    <property type="component" value="Unassembled WGS sequence"/>
</dbReference>
<dbReference type="Proteomes" id="UP000663825">
    <property type="component" value="Unassembled WGS sequence"/>
</dbReference>
<dbReference type="Proteomes" id="UP000663848">
    <property type="component" value="Unassembled WGS sequence"/>
</dbReference>
<evidence type="ECO:0000313" key="6">
    <source>
        <dbReference type="EMBL" id="CAF3416290.1"/>
    </source>
</evidence>
<feature type="transmembrane region" description="Helical" evidence="1">
    <location>
        <begin position="43"/>
        <end position="64"/>
    </location>
</feature>
<keyword evidence="1" id="KW-0812">Transmembrane</keyword>
<organism evidence="6 11">
    <name type="scientific">Rotaria socialis</name>
    <dbReference type="NCBI Taxonomy" id="392032"/>
    <lineage>
        <taxon>Eukaryota</taxon>
        <taxon>Metazoa</taxon>
        <taxon>Spiralia</taxon>
        <taxon>Gnathifera</taxon>
        <taxon>Rotifera</taxon>
        <taxon>Eurotatoria</taxon>
        <taxon>Bdelloidea</taxon>
        <taxon>Philodinida</taxon>
        <taxon>Philodinidae</taxon>
        <taxon>Rotaria</taxon>
    </lineage>
</organism>
<evidence type="ECO:0000313" key="8">
    <source>
        <dbReference type="EMBL" id="CAF4349224.1"/>
    </source>
</evidence>
<dbReference type="EMBL" id="CAJOBR010002406">
    <property type="protein sequence ID" value="CAF4679657.1"/>
    <property type="molecule type" value="Genomic_DNA"/>
</dbReference>
<feature type="transmembrane region" description="Helical" evidence="1">
    <location>
        <begin position="275"/>
        <end position="296"/>
    </location>
</feature>
<dbReference type="InterPro" id="IPR000620">
    <property type="entry name" value="EamA_dom"/>
</dbReference>
<dbReference type="EMBL" id="CAJNYU010001144">
    <property type="protein sequence ID" value="CAF3416290.1"/>
    <property type="molecule type" value="Genomic_DNA"/>
</dbReference>
<gene>
    <name evidence="6" type="ORF">FME351_LOCUS10480</name>
    <name evidence="4" type="ORF">GRG538_LOCUS599</name>
    <name evidence="7" type="ORF">HFQ381_LOCUS5584</name>
    <name evidence="3" type="ORF">LUA448_LOCUS1356</name>
    <name evidence="10" type="ORF">QYT958_LOCUS16545</name>
    <name evidence="5" type="ORF">TIS948_LOCUS27859</name>
    <name evidence="8" type="ORF">TSG867_LOCUS9421</name>
    <name evidence="9" type="ORF">UJA718_LOCUS19113</name>
</gene>
<comment type="caution">
    <text evidence="6">The sequence shown here is derived from an EMBL/GenBank/DDBJ whole genome shotgun (WGS) entry which is preliminary data.</text>
</comment>
<dbReference type="Proteomes" id="UP000663833">
    <property type="component" value="Unassembled WGS sequence"/>
</dbReference>
<dbReference type="OrthoDB" id="306876at2759"/>